<evidence type="ECO:0000256" key="1">
    <source>
        <dbReference type="ARBA" id="ARBA00022723"/>
    </source>
</evidence>
<evidence type="ECO:0000256" key="3">
    <source>
        <dbReference type="ARBA" id="ARBA00022833"/>
    </source>
</evidence>
<keyword evidence="1" id="KW-0479">Metal-binding</keyword>
<name>A0A1Y1HYT2_KLENI</name>
<gene>
    <name evidence="6" type="ORF">KFL_001630170</name>
</gene>
<reference evidence="6 7" key="1">
    <citation type="journal article" date="2014" name="Nat. Commun.">
        <title>Klebsormidium flaccidum genome reveals primary factors for plant terrestrial adaptation.</title>
        <authorList>
            <person name="Hori K."/>
            <person name="Maruyama F."/>
            <person name="Fujisawa T."/>
            <person name="Togashi T."/>
            <person name="Yamamoto N."/>
            <person name="Seo M."/>
            <person name="Sato S."/>
            <person name="Yamada T."/>
            <person name="Mori H."/>
            <person name="Tajima N."/>
            <person name="Moriyama T."/>
            <person name="Ikeuchi M."/>
            <person name="Watanabe M."/>
            <person name="Wada H."/>
            <person name="Kobayashi K."/>
            <person name="Saito M."/>
            <person name="Masuda T."/>
            <person name="Sasaki-Sekimoto Y."/>
            <person name="Mashiguchi K."/>
            <person name="Awai K."/>
            <person name="Shimojima M."/>
            <person name="Masuda S."/>
            <person name="Iwai M."/>
            <person name="Nobusawa T."/>
            <person name="Narise T."/>
            <person name="Kondo S."/>
            <person name="Saito H."/>
            <person name="Sato R."/>
            <person name="Murakawa M."/>
            <person name="Ihara Y."/>
            <person name="Oshima-Yamada Y."/>
            <person name="Ohtaka K."/>
            <person name="Satoh M."/>
            <person name="Sonobe K."/>
            <person name="Ishii M."/>
            <person name="Ohtani R."/>
            <person name="Kanamori-Sato M."/>
            <person name="Honoki R."/>
            <person name="Miyazaki D."/>
            <person name="Mochizuki H."/>
            <person name="Umetsu J."/>
            <person name="Higashi K."/>
            <person name="Shibata D."/>
            <person name="Kamiya Y."/>
            <person name="Sato N."/>
            <person name="Nakamura Y."/>
            <person name="Tabata S."/>
            <person name="Ida S."/>
            <person name="Kurokawa K."/>
            <person name="Ohta H."/>
        </authorList>
    </citation>
    <scope>NUCLEOTIDE SEQUENCE [LARGE SCALE GENOMIC DNA]</scope>
    <source>
        <strain evidence="6 7">NIES-2285</strain>
    </source>
</reference>
<dbReference type="Pfam" id="PF01753">
    <property type="entry name" value="zf-MYND"/>
    <property type="match status" value="1"/>
</dbReference>
<sequence length="305" mass="34281">MEMISSRALVKLAQCKGVVEFCLKEEHYTKVLASYLTAQLQASESDVGAKAPAMARLIWMNGLEGLANFARSSESFRRQLQLPEQQAVGLMPSLERLLSENHLRALNATAVQQCREYAARFVVSMALSHDSRQWVLENGYFRIVAAILRSQNPGFIPPGVRDGAVVICNMVFFRLMELRECLEMMKRDDVISLLRPHRAKMNAANDELFENLEAVVLRGEPPPPEARATQLEWEVLAAGATGRELVPVVCSWEACKEGPETPRGRRFGRCASCQLAYYCSKDHQRLHWRTHKKQCKTGSVDSGSK</sequence>
<dbReference type="Gene3D" id="6.10.140.2220">
    <property type="match status" value="1"/>
</dbReference>
<feature type="domain" description="MYND-type" evidence="5">
    <location>
        <begin position="255"/>
        <end position="295"/>
    </location>
</feature>
<evidence type="ECO:0000313" key="6">
    <source>
        <dbReference type="EMBL" id="GAQ83820.1"/>
    </source>
</evidence>
<dbReference type="AlphaFoldDB" id="A0A1Y1HYT2"/>
<dbReference type="GO" id="GO:0008270">
    <property type="term" value="F:zinc ion binding"/>
    <property type="evidence" value="ECO:0007669"/>
    <property type="project" value="UniProtKB-KW"/>
</dbReference>
<dbReference type="Proteomes" id="UP000054558">
    <property type="component" value="Unassembled WGS sequence"/>
</dbReference>
<evidence type="ECO:0000259" key="5">
    <source>
        <dbReference type="PROSITE" id="PS50865"/>
    </source>
</evidence>
<proteinExistence type="predicted"/>
<organism evidence="6 7">
    <name type="scientific">Klebsormidium nitens</name>
    <name type="common">Green alga</name>
    <name type="synonym">Ulothrix nitens</name>
    <dbReference type="NCBI Taxonomy" id="105231"/>
    <lineage>
        <taxon>Eukaryota</taxon>
        <taxon>Viridiplantae</taxon>
        <taxon>Streptophyta</taxon>
        <taxon>Klebsormidiophyceae</taxon>
        <taxon>Klebsormidiales</taxon>
        <taxon>Klebsormidiaceae</taxon>
        <taxon>Klebsormidium</taxon>
    </lineage>
</organism>
<keyword evidence="2 4" id="KW-0863">Zinc-finger</keyword>
<dbReference type="PROSITE" id="PS50865">
    <property type="entry name" value="ZF_MYND_2"/>
    <property type="match status" value="1"/>
</dbReference>
<dbReference type="SUPFAM" id="SSF144232">
    <property type="entry name" value="HIT/MYND zinc finger-like"/>
    <property type="match status" value="1"/>
</dbReference>
<keyword evidence="7" id="KW-1185">Reference proteome</keyword>
<evidence type="ECO:0000256" key="2">
    <source>
        <dbReference type="ARBA" id="ARBA00022771"/>
    </source>
</evidence>
<dbReference type="EMBL" id="DF237112">
    <property type="protein sequence ID" value="GAQ83820.1"/>
    <property type="molecule type" value="Genomic_DNA"/>
</dbReference>
<dbReference type="OrthoDB" id="5952526at2759"/>
<dbReference type="InterPro" id="IPR002893">
    <property type="entry name" value="Znf_MYND"/>
</dbReference>
<accession>A0A1Y1HYT2</accession>
<protein>
    <recommendedName>
        <fullName evidence="5">MYND-type domain-containing protein</fullName>
    </recommendedName>
</protein>
<evidence type="ECO:0000256" key="4">
    <source>
        <dbReference type="PROSITE-ProRule" id="PRU00134"/>
    </source>
</evidence>
<evidence type="ECO:0000313" key="7">
    <source>
        <dbReference type="Proteomes" id="UP000054558"/>
    </source>
</evidence>
<keyword evidence="3" id="KW-0862">Zinc</keyword>